<accession>A0ABS6H8E2</accession>
<dbReference type="Proteomes" id="UP000689967">
    <property type="component" value="Unassembled WGS sequence"/>
</dbReference>
<keyword evidence="7" id="KW-1185">Reference proteome</keyword>
<dbReference type="InterPro" id="IPR008638">
    <property type="entry name" value="FhaB/CdiA-like_TPS"/>
</dbReference>
<organism evidence="6 7">
    <name type="scientific">Falsiroseomonas oleicola</name>
    <dbReference type="NCBI Taxonomy" id="2801474"/>
    <lineage>
        <taxon>Bacteria</taxon>
        <taxon>Pseudomonadati</taxon>
        <taxon>Pseudomonadota</taxon>
        <taxon>Alphaproteobacteria</taxon>
        <taxon>Acetobacterales</taxon>
        <taxon>Roseomonadaceae</taxon>
        <taxon>Falsiroseomonas</taxon>
    </lineage>
</organism>
<protein>
    <submittedName>
        <fullName evidence="6">Filamentous hemagglutinin N-terminal domain-containing protein</fullName>
    </submittedName>
</protein>
<dbReference type="PANTHER" id="PTHR12338">
    <property type="entry name" value="AUTOTRANSPORTER"/>
    <property type="match status" value="1"/>
</dbReference>
<dbReference type="PANTHER" id="PTHR12338:SF8">
    <property type="entry name" value="HEME_HEMOPEXIN-BINDING PROTEIN"/>
    <property type="match status" value="1"/>
</dbReference>
<evidence type="ECO:0000313" key="6">
    <source>
        <dbReference type="EMBL" id="MBU8544641.1"/>
    </source>
</evidence>
<reference evidence="6 7" key="1">
    <citation type="submission" date="2021-01" db="EMBL/GenBank/DDBJ databases">
        <title>Roseomonas sp. nov, a bacterium isolated from an oil production mixture in Yumen Oilfield.</title>
        <authorList>
            <person name="Wu D."/>
        </authorList>
    </citation>
    <scope>NUCLEOTIDE SEQUENCE [LARGE SCALE GENOMIC DNA]</scope>
    <source>
        <strain evidence="6 7">ROY-5-3</strain>
    </source>
</reference>
<evidence type="ECO:0000256" key="4">
    <source>
        <dbReference type="SAM" id="SignalP"/>
    </source>
</evidence>
<gene>
    <name evidence="6" type="ORF">JJQ90_13045</name>
</gene>
<evidence type="ECO:0000256" key="1">
    <source>
        <dbReference type="ARBA" id="ARBA00004613"/>
    </source>
</evidence>
<feature type="chain" id="PRO_5047016267" evidence="4">
    <location>
        <begin position="31"/>
        <end position="2771"/>
    </location>
</feature>
<name>A0ABS6H8E2_9PROT</name>
<keyword evidence="2" id="KW-0964">Secreted</keyword>
<dbReference type="RefSeq" id="WP_216876016.1">
    <property type="nucleotide sequence ID" value="NZ_JAERQM010000003.1"/>
</dbReference>
<comment type="caution">
    <text evidence="6">The sequence shown here is derived from an EMBL/GenBank/DDBJ whole genome shotgun (WGS) entry which is preliminary data.</text>
</comment>
<feature type="signal peptide" evidence="4">
    <location>
        <begin position="1"/>
        <end position="30"/>
    </location>
</feature>
<dbReference type="NCBIfam" id="TIGR01901">
    <property type="entry name" value="adhes_NPXG"/>
    <property type="match status" value="1"/>
</dbReference>
<evidence type="ECO:0000256" key="2">
    <source>
        <dbReference type="ARBA" id="ARBA00022525"/>
    </source>
</evidence>
<proteinExistence type="predicted"/>
<evidence type="ECO:0000259" key="5">
    <source>
        <dbReference type="SMART" id="SM00912"/>
    </source>
</evidence>
<dbReference type="InterPro" id="IPR050909">
    <property type="entry name" value="Bact_Autotransporter_VF"/>
</dbReference>
<dbReference type="EMBL" id="JAERQM010000003">
    <property type="protein sequence ID" value="MBU8544641.1"/>
    <property type="molecule type" value="Genomic_DNA"/>
</dbReference>
<dbReference type="SMART" id="SM00912">
    <property type="entry name" value="Haemagg_act"/>
    <property type="match status" value="1"/>
</dbReference>
<comment type="subcellular location">
    <subcellularLocation>
        <location evidence="1">Secreted</location>
    </subcellularLocation>
</comment>
<feature type="domain" description="Filamentous haemagglutinin FhaB/tRNA nuclease CdiA-like TPS" evidence="5">
    <location>
        <begin position="33"/>
        <end position="145"/>
    </location>
</feature>
<dbReference type="Pfam" id="PF05860">
    <property type="entry name" value="TPS"/>
    <property type="match status" value="1"/>
</dbReference>
<keyword evidence="3 4" id="KW-0732">Signal</keyword>
<evidence type="ECO:0000256" key="3">
    <source>
        <dbReference type="ARBA" id="ARBA00022729"/>
    </source>
</evidence>
<sequence>MPMNLRLAARRHLLASTALLPVMAAGPVFAQAPNAAPTGGQVVAGSAAISQSATTTTINQASNRAAIDWRGFDVGRNQAVQFNQPNAGSWTLNRVTGPDPSLIAGRITANGGVAIVNQSGIVFTPGAQVNVGSLIASASNITNENFMAGRMVFDGPARPGARVENHGSITVADRGLASLVAPGVANSGLIRARLGRVALAGAETFTLDLAGDGLVALDVTQSVRQGPGGGVALVTNSGVVEAAGGSVLLTADAARGVVDTLVRNTGRISVDAASGAAAGQVAITGSGGDVRLEGGRVSATGTAPGVRGGRVAVAARDGAVVVGAAATVDASGAGGGGSVQLGGAATRRVEVAGQVAARGNGASVRGGLVAAQAKQDVDVAGGAKLDASGTGGGGTVLAGTTGFGRGQQMAETTRIAAGATLAADATEAGTGGTVAVNSTTRTEMRGAISARGGAAGGDGGFVEISGQAALSIAGTVDVRAPAGRDGTLFIDPDDISIVAGADDSGLDGVAGIVVAAEAGLGEPAVITNGTIAAFAGTVRLEAADTITVDAAIAKANGGLTLVAGTTITLNADVALTGAGSAFTATSGTIAGAGGVQVADGATIMLRSDALTLAGALDAGATGLVEIGPRTAGAAFTAALPAGGVTAGRLRLGETRSGDIVDWGQDALAQGTRTAGAVTVAADLAVAGISLELIGASIAVDAAVTAADITLRADAGDITQAVGGRLTADSLSAVASAGSVLLATADPRNAVGAVTGSASENFRFGSSQAVTVGPVTAGDDLSIIGTAVTVTGALDAGAQLSLEATAGAVALQAAVSGDVGIDLSATADITQTLAGLLTTPTLSATSSTGSVLLATADPRNAVGAVSGSASDNFRFGGSQAVTVGPITAGDDLSIIGTAVTVTGALQAGAQLSLQGTAGAVALQAAARGDVGIDLSATADITQTLAGLLTTPALSATSSAGSVRLATADPRNAVDALSGSADGDFLFSGANDLLLGPLTAGGDVTIGGPTITVDSAVTAGAVLTLTADTALVVNGPLAGTGQAGVEPGVALTANSISLTQQVVSGAGTDITLVTDLLTATGGALLQAGTLVDGGTLSIAPRTAARDIRLGGGALADTLVIGDDVIGVIAAATERLLIDGGTTSAVTGVGADLAARDVEQVELRGLSIALTGGLSADTGITFLAQNNVTQTADGLLTVPTLSATSTAGSVLLATANPINAVDTVGGAANGDFLFRSSNALTVGAVTAGAAASITAPSVTVTGAVQAGTLATLAAGTAGIALQAGVSGTTGITLVAVDDITQTLAGRLTTPTLSATSSAGAVLLATADPRNAVDAVGGAAAGNFLFDSANNLAAGPITAGGAVTLTAPSITVTDAVQAGTTATLTAGTGGITLEDSLTAVTAITLVAVDDITQTAAGLLTAPTLSATSSAGSVLLATADPRNAVDAVSGAADEDFRFSGANDLALGAVTAGQDIAITGPRIDLGGVVQSGAGRDITLVTDAFGPVGGGASLQAGTVGDGGTLGISPLTAGRAIQLGGAAALDPLVVGADVIGVIDAAQRLFIDGSTTSAVTVDAAGADLAGRGVAQVELRGLSLALEGGLTAGTGITLLAQNNVTQTADGLLTVPTLSATSTAGSVLLATASPANAVDTVGGAAAVDFLFSSSNPLTVNAVTAGAAAGITAPSITVTGAVQAGTVATLTAGTAGIDLQAGVSGTTGITLVAVDDITQTAAGLLTTPTLSATSSAGAIALAEANVVAHVTAVADEGVSFRSTQALTVDGVTAGADSVLRGDVSLALAGAVDVAVNRLDLRSNGVVGQQVTGLITAGTLDVFGASGAASGAITLDQANAVGSFGATTSAGVNFRSTQALTVDGVIAAADSTLRGDVALALGGAVGVGANRLDLRSDGTASQQATGLVTAGTLDVRGASGGASGAITLDQANTVGSFGAASSAGVNFRSTQALTVDGVAAGADSTLRGDVALALGGAVGVGANRLDLRSDGTASQQAVGVVTAGTLDVRGASGGASGAVTLAEANAVGSFGAASSAGVNFRSTQALTVDGVAAGADSTLRGDAALALGGAVGVGANRLDLRSDGAASQQATGLVTAGTLDVRGASGAAAASVTLDQANEVANITGAASGGVTFRSARLAGLTATDVEAGAALALAADTSLTASGTLRSTGGDVALVGQTGVTQTAGSISGSGAVALTSAAGGVTTTTTVQGDAVALSGQSGVTQTAGSIIGSGAVTLTAAGGAVDAAGTVQSTASGVALSGQAGVTQTAGSIIGSGAVTLTAAGGAVDAAGTVQSTSAGVTLSGLSGRLGSESTVRGAGPVQVTASVGGVAANGTLVSDSGGVQVQAQGDITQASGLIAGANVQLESATRILATGGRIEAGQLTAVAPVIEIGRFSSDPLNPTHGAIVRELTEVRAITGAAVIRLQGLSDGTETVVTGAQSGIDGYDLQSTGSLLLRNATVQAQTGDATILADGFLRLDPGSSVAAPGRVRLAAGQSPEMAQALLLDGATLQGRLVELVVGAAGSSGGELVANGSTIRAGTAVLFAAGGNMVTGDVTVTPLDSGRLPLVIYDSRRTASALRAIPGTVADDTTDRPGLPGNEQVWQVLTSEVARNRAAFRVFGADDGPSGAATAAAAGTLTLALDAGESPVFLLLDGGTATGVLRAGRLGVHGLVGEARAEGDNVVALSGTLSGISLGIAAQFGRTTAALPNDQVRYRINECVIGSVNCVAPSLAQPFAVPIENRIDIRSDRPRLDPDVLLPNIAEEDY</sequence>
<evidence type="ECO:0000313" key="7">
    <source>
        <dbReference type="Proteomes" id="UP000689967"/>
    </source>
</evidence>